<protein>
    <submittedName>
        <fullName evidence="1">Uncharacterized protein</fullName>
    </submittedName>
</protein>
<evidence type="ECO:0000313" key="2">
    <source>
        <dbReference type="Proteomes" id="UP001150266"/>
    </source>
</evidence>
<keyword evidence="2" id="KW-1185">Reference proteome</keyword>
<dbReference type="Proteomes" id="UP001150266">
    <property type="component" value="Unassembled WGS sequence"/>
</dbReference>
<gene>
    <name evidence="1" type="ORF">J3R30DRAFT_3530333</name>
</gene>
<proteinExistence type="predicted"/>
<dbReference type="EMBL" id="JAOTPV010000024">
    <property type="protein sequence ID" value="KAJ4470781.1"/>
    <property type="molecule type" value="Genomic_DNA"/>
</dbReference>
<organism evidence="1 2">
    <name type="scientific">Lentinula aciculospora</name>
    <dbReference type="NCBI Taxonomy" id="153920"/>
    <lineage>
        <taxon>Eukaryota</taxon>
        <taxon>Fungi</taxon>
        <taxon>Dikarya</taxon>
        <taxon>Basidiomycota</taxon>
        <taxon>Agaricomycotina</taxon>
        <taxon>Agaricomycetes</taxon>
        <taxon>Agaricomycetidae</taxon>
        <taxon>Agaricales</taxon>
        <taxon>Marasmiineae</taxon>
        <taxon>Omphalotaceae</taxon>
        <taxon>Lentinula</taxon>
    </lineage>
</organism>
<dbReference type="AlphaFoldDB" id="A0A9W9A1G3"/>
<sequence>MFILRYGVAFIAGYILIAAHTLPTSISRKSLSFPTFGNAKEPKWLIESNDYPKIKPQDLKAFFSSELILEATGAQKGGQRGRDSDLHATSSNDDLLAIKHITNHKGRSGNMIVNFLRKKQPTNVDYAKVQVLKDINEYVDSGKIAGLGENPAFIMNGNSAGTKSVPLEEVKFSNAQKKQAKKEIANLACDKVIEVAKKYHVFYM</sequence>
<evidence type="ECO:0000313" key="1">
    <source>
        <dbReference type="EMBL" id="KAJ4470781.1"/>
    </source>
</evidence>
<comment type="caution">
    <text evidence="1">The sequence shown here is derived from an EMBL/GenBank/DDBJ whole genome shotgun (WGS) entry which is preliminary data.</text>
</comment>
<accession>A0A9W9A1G3</accession>
<reference evidence="1" key="1">
    <citation type="submission" date="2022-08" db="EMBL/GenBank/DDBJ databases">
        <title>A Global Phylogenomic Analysis of the Shiitake Genus Lentinula.</title>
        <authorList>
            <consortium name="DOE Joint Genome Institute"/>
            <person name="Sierra-Patev S."/>
            <person name="Min B."/>
            <person name="Naranjo-Ortiz M."/>
            <person name="Looney B."/>
            <person name="Konkel Z."/>
            <person name="Slot J.C."/>
            <person name="Sakamoto Y."/>
            <person name="Steenwyk J.L."/>
            <person name="Rokas A."/>
            <person name="Carro J."/>
            <person name="Camarero S."/>
            <person name="Ferreira P."/>
            <person name="Molpeceres G."/>
            <person name="Ruiz-Duenas F.J."/>
            <person name="Serrano A."/>
            <person name="Henrissat B."/>
            <person name="Drula E."/>
            <person name="Hughes K.W."/>
            <person name="Mata J.L."/>
            <person name="Ishikawa N.K."/>
            <person name="Vargas-Isla R."/>
            <person name="Ushijima S."/>
            <person name="Smith C.A."/>
            <person name="Ahrendt S."/>
            <person name="Andreopoulos W."/>
            <person name="He G."/>
            <person name="Labutti K."/>
            <person name="Lipzen A."/>
            <person name="Ng V."/>
            <person name="Riley R."/>
            <person name="Sandor L."/>
            <person name="Barry K."/>
            <person name="Martinez A.T."/>
            <person name="Xiao Y."/>
            <person name="Gibbons J.G."/>
            <person name="Terashima K."/>
            <person name="Grigoriev I.V."/>
            <person name="Hibbett D.S."/>
        </authorList>
    </citation>
    <scope>NUCLEOTIDE SEQUENCE</scope>
    <source>
        <strain evidence="1">JLM2183</strain>
    </source>
</reference>
<dbReference type="OrthoDB" id="10490145at2759"/>
<name>A0A9W9A1G3_9AGAR</name>